<evidence type="ECO:0000256" key="4">
    <source>
        <dbReference type="SAM" id="MobiDB-lite"/>
    </source>
</evidence>
<feature type="compositionally biased region" description="Polar residues" evidence="4">
    <location>
        <begin position="117"/>
        <end position="130"/>
    </location>
</feature>
<feature type="compositionally biased region" description="Low complexity" evidence="4">
    <location>
        <begin position="1536"/>
        <end position="1547"/>
    </location>
</feature>
<feature type="domain" description="VWFC" evidence="5">
    <location>
        <begin position="1792"/>
        <end position="1854"/>
    </location>
</feature>
<dbReference type="InParanoid" id="A0A7M7KJW4"/>
<feature type="compositionally biased region" description="Polar residues" evidence="4">
    <location>
        <begin position="479"/>
        <end position="489"/>
    </location>
</feature>
<feature type="region of interest" description="Disordered" evidence="4">
    <location>
        <begin position="117"/>
        <end position="172"/>
    </location>
</feature>
<feature type="region of interest" description="Disordered" evidence="4">
    <location>
        <begin position="836"/>
        <end position="917"/>
    </location>
</feature>
<feature type="compositionally biased region" description="Polar residues" evidence="4">
    <location>
        <begin position="448"/>
        <end position="461"/>
    </location>
</feature>
<dbReference type="PANTHER" id="PTHR46698:SF3">
    <property type="entry name" value="TENECTIN ISOFORM 1-RELATED"/>
    <property type="match status" value="1"/>
</dbReference>
<proteinExistence type="predicted"/>
<organism evidence="6 7">
    <name type="scientific">Varroa destructor</name>
    <name type="common">Honeybee mite</name>
    <dbReference type="NCBI Taxonomy" id="109461"/>
    <lineage>
        <taxon>Eukaryota</taxon>
        <taxon>Metazoa</taxon>
        <taxon>Ecdysozoa</taxon>
        <taxon>Arthropoda</taxon>
        <taxon>Chelicerata</taxon>
        <taxon>Arachnida</taxon>
        <taxon>Acari</taxon>
        <taxon>Parasitiformes</taxon>
        <taxon>Mesostigmata</taxon>
        <taxon>Gamasina</taxon>
        <taxon>Dermanyssoidea</taxon>
        <taxon>Varroidae</taxon>
        <taxon>Varroa</taxon>
    </lineage>
</organism>
<dbReference type="Proteomes" id="UP000594260">
    <property type="component" value="Unplaced"/>
</dbReference>
<dbReference type="InterPro" id="IPR052424">
    <property type="entry name" value="Kielin_Chordin-BMP_Reg"/>
</dbReference>
<keyword evidence="2" id="KW-0964">Secreted</keyword>
<dbReference type="InterPro" id="IPR001007">
    <property type="entry name" value="VWF_dom"/>
</dbReference>
<evidence type="ECO:0000256" key="3">
    <source>
        <dbReference type="ARBA" id="ARBA00022729"/>
    </source>
</evidence>
<feature type="region of interest" description="Disordered" evidence="4">
    <location>
        <begin position="1486"/>
        <end position="1507"/>
    </location>
</feature>
<dbReference type="PROSITE" id="PS50184">
    <property type="entry name" value="VWFC_2"/>
    <property type="match status" value="2"/>
</dbReference>
<feature type="compositionally biased region" description="Low complexity" evidence="4">
    <location>
        <begin position="1977"/>
        <end position="1995"/>
    </location>
</feature>
<name>A0A7M7KJW4_VARDE</name>
<feature type="compositionally biased region" description="Low complexity" evidence="4">
    <location>
        <begin position="1905"/>
        <end position="1915"/>
    </location>
</feature>
<feature type="compositionally biased region" description="Polar residues" evidence="4">
    <location>
        <begin position="1548"/>
        <end position="1563"/>
    </location>
</feature>
<evidence type="ECO:0000256" key="2">
    <source>
        <dbReference type="ARBA" id="ARBA00022525"/>
    </source>
</evidence>
<evidence type="ECO:0000256" key="1">
    <source>
        <dbReference type="ARBA" id="ARBA00004613"/>
    </source>
</evidence>
<dbReference type="RefSeq" id="XP_022666913.1">
    <property type="nucleotide sequence ID" value="XM_022811178.1"/>
</dbReference>
<feature type="compositionally biased region" description="Low complexity" evidence="4">
    <location>
        <begin position="840"/>
        <end position="854"/>
    </location>
</feature>
<feature type="compositionally biased region" description="Polar residues" evidence="4">
    <location>
        <begin position="1293"/>
        <end position="1311"/>
    </location>
</feature>
<feature type="region of interest" description="Disordered" evidence="4">
    <location>
        <begin position="227"/>
        <end position="323"/>
    </location>
</feature>
<dbReference type="SMART" id="SM00214">
    <property type="entry name" value="VWC"/>
    <property type="match status" value="3"/>
</dbReference>
<feature type="compositionally biased region" description="Polar residues" evidence="4">
    <location>
        <begin position="855"/>
        <end position="868"/>
    </location>
</feature>
<feature type="compositionally biased region" description="Basic and acidic residues" evidence="4">
    <location>
        <begin position="155"/>
        <end position="172"/>
    </location>
</feature>
<reference evidence="6" key="1">
    <citation type="submission" date="2021-01" db="UniProtKB">
        <authorList>
            <consortium name="EnsemblMetazoa"/>
        </authorList>
    </citation>
    <scope>IDENTIFICATION</scope>
</reference>
<dbReference type="OrthoDB" id="6516873at2759"/>
<feature type="compositionally biased region" description="Low complexity" evidence="4">
    <location>
        <begin position="508"/>
        <end position="527"/>
    </location>
</feature>
<feature type="region of interest" description="Disordered" evidence="4">
    <location>
        <begin position="479"/>
        <end position="541"/>
    </location>
</feature>
<dbReference type="PANTHER" id="PTHR46698">
    <property type="entry name" value="CROSSVEINLESS 2"/>
    <property type="match status" value="1"/>
</dbReference>
<dbReference type="GO" id="GO:0005576">
    <property type="term" value="C:extracellular region"/>
    <property type="evidence" value="ECO:0007669"/>
    <property type="project" value="UniProtKB-SubCell"/>
</dbReference>
<dbReference type="GeneID" id="111252772"/>
<feature type="region of interest" description="Disordered" evidence="4">
    <location>
        <begin position="1658"/>
        <end position="1691"/>
    </location>
</feature>
<feature type="region of interest" description="Disordered" evidence="4">
    <location>
        <begin position="404"/>
        <end position="461"/>
    </location>
</feature>
<accession>A0A7M7KJW4</accession>
<dbReference type="Gene3D" id="6.20.200.20">
    <property type="match status" value="1"/>
</dbReference>
<feature type="region of interest" description="Disordered" evidence="4">
    <location>
        <begin position="1768"/>
        <end position="1787"/>
    </location>
</feature>
<comment type="subcellular location">
    <subcellularLocation>
        <location evidence="1">Secreted</location>
    </subcellularLocation>
</comment>
<feature type="region of interest" description="Disordered" evidence="4">
    <location>
        <begin position="1293"/>
        <end position="1315"/>
    </location>
</feature>
<feature type="compositionally biased region" description="Polar residues" evidence="4">
    <location>
        <begin position="1778"/>
        <end position="1787"/>
    </location>
</feature>
<feature type="compositionally biased region" description="Polar residues" evidence="4">
    <location>
        <begin position="1924"/>
        <end position="1938"/>
    </location>
</feature>
<protein>
    <recommendedName>
        <fullName evidence="5">VWFC domain-containing protein</fullName>
    </recommendedName>
</protein>
<feature type="compositionally biased region" description="Polar residues" evidence="4">
    <location>
        <begin position="1487"/>
        <end position="1507"/>
    </location>
</feature>
<evidence type="ECO:0000259" key="5">
    <source>
        <dbReference type="PROSITE" id="PS50184"/>
    </source>
</evidence>
<evidence type="ECO:0000313" key="6">
    <source>
        <dbReference type="EnsemblMetazoa" id="XP_022666913"/>
    </source>
</evidence>
<dbReference type="EnsemblMetazoa" id="XM_022811178">
    <property type="protein sequence ID" value="XP_022666913"/>
    <property type="gene ID" value="LOC111252772"/>
</dbReference>
<feature type="region of interest" description="Disordered" evidence="4">
    <location>
        <begin position="1905"/>
        <end position="1997"/>
    </location>
</feature>
<dbReference type="KEGG" id="vde:111252772"/>
<dbReference type="OMA" id="RYDCKHG"/>
<feature type="domain" description="VWFC" evidence="5">
    <location>
        <begin position="726"/>
        <end position="788"/>
    </location>
</feature>
<evidence type="ECO:0000313" key="7">
    <source>
        <dbReference type="Proteomes" id="UP000594260"/>
    </source>
</evidence>
<sequence>MTDQPAKLNKSCDYPQGKVVLDAIILRVQQQAQLHRCREGVHSNVIIVLSVCQASARKLQQRGSLKAYFLRSRVKMVDSRTRDHVVFLCANLLTLWGVSIAGETAAVAFSDQTNTSAKTPFTEQTPNMNEQLEGPQVISGPQPDALQESSSKNRFQPEYDNTKDRDQHKMEKPQIIYIKNSDPKEPNGRPQLPHVDAVRRRYRFEDIPDFRQGQWWNERPQISQEYEKGSGLNGQRELDGSNEPPKSVNDDLSIISSLRRRKPSSANFQHHVTGGTPAPKSSSQQTIIPKPDPGTTSAKLPIPPWKRRNPSGTRNVTSANVPPRSQTLQVPFVVPPNCLYAGQKFDHGSFVTTPEPCLNCTCRAGVLVCFLRVCPAVTMVPEGCFSAREAHQCCPTVLCNKDNENTASDDDQSTNRSKDDDYGDDEGTTNNSSSEDIDESRNAIGHSGEQTPFTATPQKSSVSLPATIQLFYDAQEPASTGMNTTISSENDNKQESQDKLPTTSHVAGSSEETSTSDTSNTGDSSQSLLRTASDDTTTPRDFDTLIDEHLVTVMASDWAQDTDQNGTSQWSVASAVAPRDDSPLVVTSSLELTSISDVEAALQNRSIPGACHSDGAWFMEGSAMLPPRRTANGDANLTSNIIFQGCSFCYCLRGRRRCVRPRCALRVPGCTPRYAHPNDCCPAAYNCSGKRNASAVEGSDGAILTEGSATTTAPIIGAQQVPVPIAGCLQNGRVSAIGTVLSTKEPCRTCICSPEGLVCSPVECPLAAPECVGVTPPGHCCPIEYICDTIRNTQNETEQLKIIPDPRPGSFKETHLFRKLEDDAFLPNVTEILSKDQERTSSFSSATPTSSTESFRSQEATDLSNEASSIVKESDNRTEKTFSSSKGSSQSLNPNDQEKNKRLLPSEVQLEKKPNINSSQELHEWKLASNKVNVDASHLDPSSNDTLSLFYTPEVLLESNRTIDTAEQIHSFTAEKLAVSSKEPLTSTEAASTDPLQITTATEASPISLNTLIKFAPEHQTISKESRRTNPSHGINEGSLAKVTKNNHLVLNLDLIDFRTKADNQSPDNLLLHQHQPIYVAEEKVDRIPGHRDKAPTIRPILTGDTEILPQSQYTTPLKRVLYTTEVPKYTVPAYLSEASSPALARVQSIFIGKSGDILKISDRHGTTIAAEGSSENITGSDINIGGAITTESIDLKEDSFPTLATYTEYPVDVDAKRSRTSNSKKSTFAVDLGSHMTVAYNSGKLTPESRITTAKGPAFDQDLTLRRFITTTQLPPHASLVLDAIQENTDFNEGPSSPWVTPSATRTTTELPRPSGHVFTLQQRRHHEEHLTPTESEVTVKLTKKQSDDVTITPGFIKSAPSNLLKAEIQYATGRESEASSSTSTPSDIINSKYRLRTQDPLQHDFKKTTSASTTMTKSTKPIQITTLQMSSQAEHLEPLGQPTSTTASIVYRDLGHEVESIDSQQLNQLIKDHIEKHRRKDNAIGATSSSLGNGAIGSSTHASNSGRIDFAEGVKLFSTLLLSGLAMGNRREPTSSTQISPQISSLTPNSATSPSTVNPSNLEKRYQRPPLHPPSAVEFDSHRPVIGEPQLNQFSSPIPIPVTAHPIPNFEQHANEVRLPHKQSYHYHQPQKQDRHDGGSPQLYYIDDPLLNFTNRGRTHTQSTSHRPTPPSANVTIGNVTQGPSTTETTLSTRFSVKETTEATTASSVTSKPAGFNRQHVTAGVIAKSPIGPLSVGNGGQRVVPFLADDAVFRPIANPLLVLSGSASGKKKSTSQPQNNKKTTSLKKGSNCFIGGVTYADGEVIPKTDACELCRCYFGEELCAVRRCPPPPGSDCRAEPLPGSCCPRYTCRPESVTLPPSVMPGSTLDDGFHQPNHPKFVPHIDILMAPQGDQRLLLLHQHSTYQSSSSKGSSNHERSSSTMSQQGLRRGGSSNWKKTRPLPSPSYNPFFPGPRRDTPPPRSTPSPQQMASTITSPTSVDVSPKVSSPSSVTRQTALSLENEISATSNTFSNKLPGSGEFTTMPTATLALFQHASSTVSTTTTAATPSSNSGGSGGGVFSAITDIPFIRSFFKKDPPQASALSTNRLSDFNRDRHASHSITSSSSLRTPTPAALRDENVFTTVMPSSTASISRPSDIDLDGGQKLQPLLTLNGAWNLVKVSGCNIYGKFYRVNEVVTELTEHCKVCTCTAIGVHCIQTCR</sequence>
<dbReference type="SUPFAM" id="SSF57603">
    <property type="entry name" value="FnI-like domain"/>
    <property type="match status" value="3"/>
</dbReference>
<feature type="compositionally biased region" description="Polar residues" evidence="4">
    <location>
        <begin position="310"/>
        <end position="323"/>
    </location>
</feature>
<keyword evidence="7" id="KW-1185">Reference proteome</keyword>
<keyword evidence="3" id="KW-0732">Signal</keyword>
<feature type="region of interest" description="Disordered" evidence="4">
    <location>
        <begin position="1531"/>
        <end position="1575"/>
    </location>
</feature>